<dbReference type="AlphaFoldDB" id="I8UH67"/>
<evidence type="ECO:0000256" key="1">
    <source>
        <dbReference type="SAM" id="Phobius"/>
    </source>
</evidence>
<evidence type="ECO:0000313" key="2">
    <source>
        <dbReference type="EMBL" id="EIT86245.1"/>
    </source>
</evidence>
<keyword evidence="1" id="KW-0472">Membrane</keyword>
<comment type="caution">
    <text evidence="2">The sequence shown here is derived from an EMBL/GenBank/DDBJ whole genome shotgun (WGS) entry which is preliminary data.</text>
</comment>
<evidence type="ECO:0000313" key="3">
    <source>
        <dbReference type="Proteomes" id="UP000004080"/>
    </source>
</evidence>
<dbReference type="PATRIC" id="fig|1196324.3.peg.1343"/>
<organism evidence="2 3">
    <name type="scientific">Fictibacillus macauensis ZFHKF-1</name>
    <dbReference type="NCBI Taxonomy" id="1196324"/>
    <lineage>
        <taxon>Bacteria</taxon>
        <taxon>Bacillati</taxon>
        <taxon>Bacillota</taxon>
        <taxon>Bacilli</taxon>
        <taxon>Bacillales</taxon>
        <taxon>Fictibacillaceae</taxon>
        <taxon>Fictibacillus</taxon>
    </lineage>
</organism>
<feature type="transmembrane region" description="Helical" evidence="1">
    <location>
        <begin position="6"/>
        <end position="23"/>
    </location>
</feature>
<protein>
    <recommendedName>
        <fullName evidence="4">50S ribosomal protein L7/L12</fullName>
    </recommendedName>
</protein>
<dbReference type="Proteomes" id="UP000004080">
    <property type="component" value="Unassembled WGS sequence"/>
</dbReference>
<name>I8UH67_9BACL</name>
<dbReference type="RefSeq" id="WP_007201414.1">
    <property type="nucleotide sequence ID" value="NZ_AKKV01000022.1"/>
</dbReference>
<gene>
    <name evidence="2" type="ORF">A374_06586</name>
</gene>
<keyword evidence="3" id="KW-1185">Reference proteome</keyword>
<keyword evidence="1" id="KW-1133">Transmembrane helix</keyword>
<reference evidence="2 3" key="1">
    <citation type="journal article" date="2012" name="J. Bacteriol.">
        <title>Genome of Bacillus macauensis ZFHKF-1, a Long-Chain-Forming Bacterium.</title>
        <authorList>
            <person name="Cai L."/>
            <person name="Zhang T."/>
        </authorList>
    </citation>
    <scope>NUCLEOTIDE SEQUENCE [LARGE SCALE GENOMIC DNA]</scope>
    <source>
        <strain evidence="2 3">ZFHKF-1</strain>
    </source>
</reference>
<dbReference type="EMBL" id="AKKV01000022">
    <property type="protein sequence ID" value="EIT86245.1"/>
    <property type="molecule type" value="Genomic_DNA"/>
</dbReference>
<evidence type="ECO:0008006" key="4">
    <source>
        <dbReference type="Google" id="ProtNLM"/>
    </source>
</evidence>
<accession>I8UH67</accession>
<keyword evidence="1" id="KW-0812">Transmembrane</keyword>
<proteinExistence type="predicted"/>
<sequence length="84" mass="9789">MQAISLVIMVVLILYVFLLLQKTKKLEQQNWKLLQESTAGLELQEAVRHRLSYSTEIETIKFLRLEVGMNLLQAKQFVEKVKNA</sequence>